<dbReference type="PANTHER" id="PTHR11487:SF0">
    <property type="entry name" value="S-ACYL FATTY ACID SYNTHASE THIOESTERASE, MEDIUM CHAIN"/>
    <property type="match status" value="1"/>
</dbReference>
<evidence type="ECO:0000256" key="1">
    <source>
        <dbReference type="ARBA" id="ARBA00007169"/>
    </source>
</evidence>
<feature type="domain" description="Thioesterase TesA-like" evidence="3">
    <location>
        <begin position="36"/>
        <end position="259"/>
    </location>
</feature>
<dbReference type="RefSeq" id="WP_210890947.1">
    <property type="nucleotide sequence ID" value="NZ_JAGPYQ010000002.1"/>
</dbReference>
<evidence type="ECO:0000313" key="5">
    <source>
        <dbReference type="Proteomes" id="UP000677413"/>
    </source>
</evidence>
<protein>
    <submittedName>
        <fullName evidence="4">Thioesterase</fullName>
    </submittedName>
</protein>
<comment type="similarity">
    <text evidence="1">Belongs to the thioesterase family.</text>
</comment>
<comment type="caution">
    <text evidence="4">The sequence shown here is derived from an EMBL/GenBank/DDBJ whole genome shotgun (WGS) entry which is preliminary data.</text>
</comment>
<evidence type="ECO:0000259" key="3">
    <source>
        <dbReference type="SMART" id="SM00824"/>
    </source>
</evidence>
<evidence type="ECO:0000256" key="2">
    <source>
        <dbReference type="ARBA" id="ARBA00022801"/>
    </source>
</evidence>
<sequence length="272" mass="29736">MTAHERTRPQKESSGLVVESAFLWRARRADCRHRLICFPYAGGGAGAFTGWANAFPDGIELTAVQLPGRQNRLLEDPAADVDTLVREVTLALRPLLDRPFSFFGHSCGALLAHEVARSLRAKGEPGPAHLFVSGESSPAAALDRPRLSELSDGEFRSKVLSLGGFDEEVVEDEDALEVLLPPVMADFRLWERHRTAPGTRLDCPLTVLAGESDERAPLETLGQWQDQTTGKFEQRIYPGGHFYLFDGDGGANAELVAFISDELMAGHDQNVA</sequence>
<dbReference type="SMART" id="SM00824">
    <property type="entry name" value="PKS_TE"/>
    <property type="match status" value="1"/>
</dbReference>
<dbReference type="InterPro" id="IPR012223">
    <property type="entry name" value="TEII"/>
</dbReference>
<dbReference type="EMBL" id="JAGPYQ010000002">
    <property type="protein sequence ID" value="MBQ0853741.1"/>
    <property type="molecule type" value="Genomic_DNA"/>
</dbReference>
<dbReference type="InterPro" id="IPR029058">
    <property type="entry name" value="AB_hydrolase_fold"/>
</dbReference>
<dbReference type="Gene3D" id="3.40.50.1820">
    <property type="entry name" value="alpha/beta hydrolase"/>
    <property type="match status" value="1"/>
</dbReference>
<organism evidence="4 5">
    <name type="scientific">Streptomyces liliiviolaceus</name>
    <dbReference type="NCBI Taxonomy" id="2823109"/>
    <lineage>
        <taxon>Bacteria</taxon>
        <taxon>Bacillati</taxon>
        <taxon>Actinomycetota</taxon>
        <taxon>Actinomycetes</taxon>
        <taxon>Kitasatosporales</taxon>
        <taxon>Streptomycetaceae</taxon>
        <taxon>Streptomyces</taxon>
    </lineage>
</organism>
<dbReference type="AlphaFoldDB" id="A0A940Y130"/>
<gene>
    <name evidence="4" type="ORF">J8N05_36875</name>
</gene>
<keyword evidence="2" id="KW-0378">Hydrolase</keyword>
<name>A0A940Y130_9ACTN</name>
<keyword evidence="5" id="KW-1185">Reference proteome</keyword>
<evidence type="ECO:0000313" key="4">
    <source>
        <dbReference type="EMBL" id="MBQ0853741.1"/>
    </source>
</evidence>
<dbReference type="Proteomes" id="UP000677413">
    <property type="component" value="Unassembled WGS sequence"/>
</dbReference>
<dbReference type="PANTHER" id="PTHR11487">
    <property type="entry name" value="THIOESTERASE"/>
    <property type="match status" value="1"/>
</dbReference>
<dbReference type="Pfam" id="PF00975">
    <property type="entry name" value="Thioesterase"/>
    <property type="match status" value="1"/>
</dbReference>
<dbReference type="InterPro" id="IPR020802">
    <property type="entry name" value="TesA-like"/>
</dbReference>
<dbReference type="InterPro" id="IPR001031">
    <property type="entry name" value="Thioesterase"/>
</dbReference>
<reference evidence="4 5" key="1">
    <citation type="submission" date="2021-04" db="EMBL/GenBank/DDBJ databases">
        <authorList>
            <person name="Tang X."/>
            <person name="Zhou X."/>
            <person name="Chen X."/>
            <person name="Cernava T."/>
            <person name="Zhang C."/>
        </authorList>
    </citation>
    <scope>NUCLEOTIDE SEQUENCE [LARGE SCALE GENOMIC DNA]</scope>
    <source>
        <strain evidence="4 5">BH-SS-21</strain>
    </source>
</reference>
<proteinExistence type="inferred from homology"/>
<dbReference type="GO" id="GO:0008610">
    <property type="term" value="P:lipid biosynthetic process"/>
    <property type="evidence" value="ECO:0007669"/>
    <property type="project" value="TreeGrafter"/>
</dbReference>
<dbReference type="GO" id="GO:0016787">
    <property type="term" value="F:hydrolase activity"/>
    <property type="evidence" value="ECO:0007669"/>
    <property type="project" value="UniProtKB-KW"/>
</dbReference>
<dbReference type="SUPFAM" id="SSF53474">
    <property type="entry name" value="alpha/beta-Hydrolases"/>
    <property type="match status" value="1"/>
</dbReference>
<accession>A0A940Y130</accession>